<evidence type="ECO:0000313" key="1">
    <source>
        <dbReference type="EMBL" id="CAG9853629.1"/>
    </source>
</evidence>
<proteinExistence type="predicted"/>
<dbReference type="InterPro" id="IPR042462">
    <property type="entry name" value="ARMC7"/>
</dbReference>
<dbReference type="Gene3D" id="1.25.10.10">
    <property type="entry name" value="Leucine-rich Repeat Variant"/>
    <property type="match status" value="1"/>
</dbReference>
<dbReference type="PANTHER" id="PTHR46263">
    <property type="entry name" value="ARMADILLO REPEAT-CONTAINING PROTEIN 7"/>
    <property type="match status" value="1"/>
</dbReference>
<organism evidence="1 2">
    <name type="scientific">Phyllotreta striolata</name>
    <name type="common">Striped flea beetle</name>
    <name type="synonym">Crioceris striolata</name>
    <dbReference type="NCBI Taxonomy" id="444603"/>
    <lineage>
        <taxon>Eukaryota</taxon>
        <taxon>Metazoa</taxon>
        <taxon>Ecdysozoa</taxon>
        <taxon>Arthropoda</taxon>
        <taxon>Hexapoda</taxon>
        <taxon>Insecta</taxon>
        <taxon>Pterygota</taxon>
        <taxon>Neoptera</taxon>
        <taxon>Endopterygota</taxon>
        <taxon>Coleoptera</taxon>
        <taxon>Polyphaga</taxon>
        <taxon>Cucujiformia</taxon>
        <taxon>Chrysomeloidea</taxon>
        <taxon>Chrysomelidae</taxon>
        <taxon>Galerucinae</taxon>
        <taxon>Alticini</taxon>
        <taxon>Phyllotreta</taxon>
    </lineage>
</organism>
<accession>A0A9N9TEK8</accession>
<dbReference type="InterPro" id="IPR011989">
    <property type="entry name" value="ARM-like"/>
</dbReference>
<name>A0A9N9TEK8_PHYSR</name>
<evidence type="ECO:0008006" key="3">
    <source>
        <dbReference type="Google" id="ProtNLM"/>
    </source>
</evidence>
<keyword evidence="2" id="KW-1185">Reference proteome</keyword>
<dbReference type="InterPro" id="IPR016024">
    <property type="entry name" value="ARM-type_fold"/>
</dbReference>
<dbReference type="EMBL" id="OU900094">
    <property type="protein sequence ID" value="CAG9853629.1"/>
    <property type="molecule type" value="Genomic_DNA"/>
</dbReference>
<dbReference type="SUPFAM" id="SSF48371">
    <property type="entry name" value="ARM repeat"/>
    <property type="match status" value="1"/>
</dbReference>
<sequence>MFSRKDQLIKRTGEYGIGRYDFLRQLINEFATTTSYENKKQTLANLANFSYDPINYDFIKQLHLIDLFLSELSNDQEELIHFALAGLCNLSCDPEIQEYIISLNGIKLISGYLQHDNIEISLNALTTLYYLFETRTHLITKEIESVISKQELSSNQRLKNLASVFLLAYCPKAK</sequence>
<dbReference type="Proteomes" id="UP001153712">
    <property type="component" value="Chromosome 1"/>
</dbReference>
<gene>
    <name evidence="1" type="ORF">PHYEVI_LOCUS102</name>
</gene>
<dbReference type="PANTHER" id="PTHR46263:SF1">
    <property type="entry name" value="ARMADILLO REPEAT-CONTAINING PROTEIN 7"/>
    <property type="match status" value="1"/>
</dbReference>
<evidence type="ECO:0000313" key="2">
    <source>
        <dbReference type="Proteomes" id="UP001153712"/>
    </source>
</evidence>
<reference evidence="1" key="1">
    <citation type="submission" date="2022-01" db="EMBL/GenBank/DDBJ databases">
        <authorList>
            <person name="King R."/>
        </authorList>
    </citation>
    <scope>NUCLEOTIDE SEQUENCE</scope>
</reference>
<protein>
    <recommendedName>
        <fullName evidence="3">Armadillo repeat-containing protein 7</fullName>
    </recommendedName>
</protein>
<dbReference type="AlphaFoldDB" id="A0A9N9TEK8"/>
<dbReference type="OrthoDB" id="201709at2759"/>